<dbReference type="InterPro" id="IPR029055">
    <property type="entry name" value="Ntn_hydrolases_N"/>
</dbReference>
<dbReference type="AlphaFoldDB" id="A0A381S199"/>
<dbReference type="Gene3D" id="3.60.20.10">
    <property type="entry name" value="Glutamine Phosphoribosylpyrophosphate, subunit 1, domain 1"/>
    <property type="match status" value="1"/>
</dbReference>
<dbReference type="Pfam" id="PF01804">
    <property type="entry name" value="Penicil_amidase"/>
    <property type="match status" value="1"/>
</dbReference>
<reference evidence="1" key="1">
    <citation type="submission" date="2018-05" db="EMBL/GenBank/DDBJ databases">
        <authorList>
            <person name="Lanie J.A."/>
            <person name="Ng W.-L."/>
            <person name="Kazmierczak K.M."/>
            <person name="Andrzejewski T.M."/>
            <person name="Davidsen T.M."/>
            <person name="Wayne K.J."/>
            <person name="Tettelin H."/>
            <person name="Glass J.I."/>
            <person name="Rusch D."/>
            <person name="Podicherti R."/>
            <person name="Tsui H.-C.T."/>
            <person name="Winkler M.E."/>
        </authorList>
    </citation>
    <scope>NUCLEOTIDE SEQUENCE</scope>
</reference>
<dbReference type="GO" id="GO:0016787">
    <property type="term" value="F:hydrolase activity"/>
    <property type="evidence" value="ECO:0007669"/>
    <property type="project" value="InterPro"/>
</dbReference>
<dbReference type="PANTHER" id="PTHR34218:SF4">
    <property type="entry name" value="ACYL-HOMOSERINE LACTONE ACYLASE QUIP"/>
    <property type="match status" value="1"/>
</dbReference>
<dbReference type="GO" id="GO:0017000">
    <property type="term" value="P:antibiotic biosynthetic process"/>
    <property type="evidence" value="ECO:0007669"/>
    <property type="project" value="InterPro"/>
</dbReference>
<accession>A0A381S199</accession>
<gene>
    <name evidence="1" type="ORF">METZ01_LOCUS50684</name>
</gene>
<sequence length="91" mass="10326">MAMHIGKGPGRAENDEIPYRVFHGPAYRLVVDLADPLHAKFVIAGGNGGRADSDFSTNQYESWLKGEFFSLTLEREEIDEHSVWQFNKTEK</sequence>
<dbReference type="EMBL" id="UINC01002545">
    <property type="protein sequence ID" value="SUZ97830.1"/>
    <property type="molecule type" value="Genomic_DNA"/>
</dbReference>
<protein>
    <submittedName>
        <fullName evidence="1">Uncharacterized protein</fullName>
    </submittedName>
</protein>
<organism evidence="1">
    <name type="scientific">marine metagenome</name>
    <dbReference type="NCBI Taxonomy" id="408172"/>
    <lineage>
        <taxon>unclassified sequences</taxon>
        <taxon>metagenomes</taxon>
        <taxon>ecological metagenomes</taxon>
    </lineage>
</organism>
<proteinExistence type="predicted"/>
<dbReference type="PANTHER" id="PTHR34218">
    <property type="entry name" value="PEPTIDASE S45 PENICILLIN AMIDASE"/>
    <property type="match status" value="1"/>
</dbReference>
<dbReference type="InterPro" id="IPR002692">
    <property type="entry name" value="S45"/>
</dbReference>
<name>A0A381S199_9ZZZZ</name>
<evidence type="ECO:0000313" key="1">
    <source>
        <dbReference type="EMBL" id="SUZ97830.1"/>
    </source>
</evidence>
<dbReference type="SUPFAM" id="SSF56235">
    <property type="entry name" value="N-terminal nucleophile aminohydrolases (Ntn hydrolases)"/>
    <property type="match status" value="1"/>
</dbReference>